<dbReference type="AlphaFoldDB" id="A0A081BZM6"/>
<gene>
    <name evidence="2" type="ORF">U27_04748</name>
</gene>
<keyword evidence="1" id="KW-0472">Membrane</keyword>
<dbReference type="HOGENOM" id="CLU_529625_0_0_0"/>
<dbReference type="EMBL" id="DF820466">
    <property type="protein sequence ID" value="GAK57781.1"/>
    <property type="molecule type" value="Genomic_DNA"/>
</dbReference>
<evidence type="ECO:0000313" key="2">
    <source>
        <dbReference type="EMBL" id="GAK57781.1"/>
    </source>
</evidence>
<keyword evidence="3" id="KW-1185">Reference proteome</keyword>
<evidence type="ECO:0000313" key="3">
    <source>
        <dbReference type="Proteomes" id="UP000030661"/>
    </source>
</evidence>
<sequence>MMKTKTNSVKIVGYLVLTLIVMVGGIVISYAADAQDPSNSPAPMKDDEQTQVLAAEDMPHASGLRWAGDKLIASSSDNEMCPSLASAPDGTLYAAIQDTTDGYIKIYRSINGGESWSLWFGVRTGVSSHNPSLTYIEDTLNNEKWLYVVYEGTWADDSRNVMLYRKLVAGAGTSGPVTIASGISMPADQHIAPEICADYPAFISGGIYLYVTYAVQAVDYYPVMFSRSLDRGASWSAPVNVTGGIGSNSGWQTQPDIAFGTTSYLLFIAFEKLGWTGSAWANQIWVRKSTDFGANWGDPVQLTTSTDAEYHARVSAAIGNNSVLIAYTRDWNNSGDWDIWYAYSTDAGSSWNTSYQLATLSSVNEDAVELDRSWSGGSFHAAYWQENDIMYRAAPTTAPSSWSAATRINAVSWVSHEKPAVTINSTKPAAQEAGIAWTVLGGASYDVYFDAGYFLESYLLWTK</sequence>
<organism evidence="2 3">
    <name type="scientific">Vecturithrix granuli</name>
    <dbReference type="NCBI Taxonomy" id="1499967"/>
    <lineage>
        <taxon>Bacteria</taxon>
        <taxon>Candidatus Moduliflexota</taxon>
        <taxon>Candidatus Vecturitrichia</taxon>
        <taxon>Candidatus Vecturitrichales</taxon>
        <taxon>Candidatus Vecturitrichaceae</taxon>
        <taxon>Candidatus Vecturithrix</taxon>
    </lineage>
</organism>
<dbReference type="Gene3D" id="2.120.10.10">
    <property type="match status" value="2"/>
</dbReference>
<dbReference type="STRING" id="1499967.U27_04748"/>
<protein>
    <recommendedName>
        <fullName evidence="4">Exo-alpha-sialidase</fullName>
    </recommendedName>
</protein>
<evidence type="ECO:0000256" key="1">
    <source>
        <dbReference type="SAM" id="Phobius"/>
    </source>
</evidence>
<proteinExistence type="predicted"/>
<feature type="transmembrane region" description="Helical" evidence="1">
    <location>
        <begin position="12"/>
        <end position="32"/>
    </location>
</feature>
<dbReference type="InterPro" id="IPR036278">
    <property type="entry name" value="Sialidase_sf"/>
</dbReference>
<accession>A0A081BZM6</accession>
<dbReference type="SUPFAM" id="SSF50939">
    <property type="entry name" value="Sialidases"/>
    <property type="match status" value="1"/>
</dbReference>
<name>A0A081BZM6_VECG1</name>
<keyword evidence="1" id="KW-0812">Transmembrane</keyword>
<reference evidence="2 3" key="1">
    <citation type="journal article" date="2015" name="PeerJ">
        <title>First genomic representation of candidate bacterial phylum KSB3 points to enhanced environmental sensing as a trigger of wastewater bulking.</title>
        <authorList>
            <person name="Sekiguchi Y."/>
            <person name="Ohashi A."/>
            <person name="Parks D.H."/>
            <person name="Yamauchi T."/>
            <person name="Tyson G.W."/>
            <person name="Hugenholtz P."/>
        </authorList>
    </citation>
    <scope>NUCLEOTIDE SEQUENCE [LARGE SCALE GENOMIC DNA]</scope>
</reference>
<evidence type="ECO:0008006" key="4">
    <source>
        <dbReference type="Google" id="ProtNLM"/>
    </source>
</evidence>
<dbReference type="Proteomes" id="UP000030661">
    <property type="component" value="Unassembled WGS sequence"/>
</dbReference>
<keyword evidence="1" id="KW-1133">Transmembrane helix</keyword>
<dbReference type="CDD" id="cd15482">
    <property type="entry name" value="Sialidase_non-viral"/>
    <property type="match status" value="2"/>
</dbReference>